<name>A0A370DLT2_9GAMM</name>
<reference evidence="2 3" key="1">
    <citation type="journal article" date="2018" name="ISME J.">
        <title>Endosymbiont genomes yield clues of tubeworm success.</title>
        <authorList>
            <person name="Li Y."/>
            <person name="Liles M.R."/>
            <person name="Halanych K.M."/>
        </authorList>
    </citation>
    <scope>NUCLEOTIDE SEQUENCE [LARGE SCALE GENOMIC DNA]</scope>
    <source>
        <strain evidence="2">A1462</strain>
    </source>
</reference>
<evidence type="ECO:0008006" key="4">
    <source>
        <dbReference type="Google" id="ProtNLM"/>
    </source>
</evidence>
<feature type="transmembrane region" description="Helical" evidence="1">
    <location>
        <begin position="121"/>
        <end position="143"/>
    </location>
</feature>
<accession>A0A370DLT2</accession>
<feature type="transmembrane region" description="Helical" evidence="1">
    <location>
        <begin position="257"/>
        <end position="274"/>
    </location>
</feature>
<keyword evidence="1" id="KW-0472">Membrane</keyword>
<feature type="transmembrane region" description="Helical" evidence="1">
    <location>
        <begin position="32"/>
        <end position="53"/>
    </location>
</feature>
<feature type="transmembrane region" description="Helical" evidence="1">
    <location>
        <begin position="175"/>
        <end position="199"/>
    </location>
</feature>
<feature type="transmembrane region" description="Helical" evidence="1">
    <location>
        <begin position="65"/>
        <end position="83"/>
    </location>
</feature>
<evidence type="ECO:0000313" key="2">
    <source>
        <dbReference type="EMBL" id="RDH85838.1"/>
    </source>
</evidence>
<dbReference type="InterPro" id="IPR051533">
    <property type="entry name" value="WaaL-like"/>
</dbReference>
<dbReference type="Proteomes" id="UP000254771">
    <property type="component" value="Unassembled WGS sequence"/>
</dbReference>
<dbReference type="EMBL" id="QFXE01000011">
    <property type="protein sequence ID" value="RDH85838.1"/>
    <property type="molecule type" value="Genomic_DNA"/>
</dbReference>
<keyword evidence="1" id="KW-0812">Transmembrane</keyword>
<feature type="transmembrane region" description="Helical" evidence="1">
    <location>
        <begin position="211"/>
        <end position="229"/>
    </location>
</feature>
<feature type="transmembrane region" description="Helical" evidence="1">
    <location>
        <begin position="367"/>
        <end position="391"/>
    </location>
</feature>
<evidence type="ECO:0000313" key="3">
    <source>
        <dbReference type="Proteomes" id="UP000254771"/>
    </source>
</evidence>
<feature type="transmembrane region" description="Helical" evidence="1">
    <location>
        <begin position="5"/>
        <end position="26"/>
    </location>
</feature>
<feature type="transmembrane region" description="Helical" evidence="1">
    <location>
        <begin position="435"/>
        <end position="456"/>
    </location>
</feature>
<organism evidence="2 3">
    <name type="scientific">endosymbiont of Escarpia spicata</name>
    <dbReference type="NCBI Taxonomy" id="2200908"/>
    <lineage>
        <taxon>Bacteria</taxon>
        <taxon>Pseudomonadati</taxon>
        <taxon>Pseudomonadota</taxon>
        <taxon>Gammaproteobacteria</taxon>
        <taxon>sulfur-oxidizing symbionts</taxon>
    </lineage>
</organism>
<dbReference type="PANTHER" id="PTHR37422:SF13">
    <property type="entry name" value="LIPOPOLYSACCHARIDE BIOSYNTHESIS PROTEIN PA4999-RELATED"/>
    <property type="match status" value="1"/>
</dbReference>
<dbReference type="PANTHER" id="PTHR37422">
    <property type="entry name" value="TEICHURONIC ACID BIOSYNTHESIS PROTEIN TUAE"/>
    <property type="match status" value="1"/>
</dbReference>
<feature type="transmembrane region" description="Helical" evidence="1">
    <location>
        <begin position="412"/>
        <end position="429"/>
    </location>
</feature>
<evidence type="ECO:0000256" key="1">
    <source>
        <dbReference type="SAM" id="Phobius"/>
    </source>
</evidence>
<comment type="caution">
    <text evidence="2">The sequence shown here is derived from an EMBL/GenBank/DDBJ whole genome shotgun (WGS) entry which is preliminary data.</text>
</comment>
<keyword evidence="1" id="KW-1133">Transmembrane helix</keyword>
<gene>
    <name evidence="2" type="ORF">DIZ78_09610</name>
</gene>
<feature type="transmembrane region" description="Helical" evidence="1">
    <location>
        <begin position="89"/>
        <end position="109"/>
    </location>
</feature>
<proteinExistence type="predicted"/>
<protein>
    <recommendedName>
        <fullName evidence="4">O-antigen polymerase</fullName>
    </recommendedName>
</protein>
<dbReference type="AlphaFoldDB" id="A0A370DLT2"/>
<keyword evidence="3" id="KW-1185">Reference proteome</keyword>
<feature type="transmembrane region" description="Helical" evidence="1">
    <location>
        <begin position="235"/>
        <end position="250"/>
    </location>
</feature>
<sequence length="468" mass="52533">MDRLIFNVVLILGAYLPFESLMMRYLPGAESLQSILFVAVEASIYLLFVLLLTTRLGDGRPFRRTLVDLPLLLFVMIAFVSLVKNGSDPVPAVTNLRSLLRYVVLFYILANLRYRPEQIRIVFRLIIILGLIQATIAIVQFLGGEGIKQFFYLRLMDTEIAGKTLLTRDPTTDRIGAGIGTLGQPGILAMFLLVSLSVAASDFFMERSRPLRETIFLVVAIALLILGILTTYKRAAIMLGAIIPILALLLSGDRRRIVPGMLLLMIGGALMIAVDSAMESGNIVSGREAREHQVAVFELMRHLMSEEYWARSATASRLWFFREAAVSIFGSFNLLGFGPDPGHAIQLFVADRSGLSQLLTYNSYRDVYWMALLVYFGILGFSIWMFLLWRLGRNANRIRRSQLPVTPIVRKLAVTVLILVVVTFIYTFVERTLVIRAYAFYFWFLVGLLSAAGYGWSKDNAKSPIETS</sequence>